<protein>
    <recommendedName>
        <fullName evidence="3">Sensor of ECF-type sigma factor</fullName>
    </recommendedName>
</protein>
<name>A0A1M6REL5_9FLAO</name>
<accession>A0A1M6REL5</accession>
<reference evidence="2" key="1">
    <citation type="submission" date="2016-11" db="EMBL/GenBank/DDBJ databases">
        <authorList>
            <person name="Varghese N."/>
            <person name="Submissions S."/>
        </authorList>
    </citation>
    <scope>NUCLEOTIDE SEQUENCE [LARGE SCALE GENOMIC DNA]</scope>
    <source>
        <strain evidence="2">DSM 16478</strain>
    </source>
</reference>
<proteinExistence type="predicted"/>
<organism evidence="1 2">
    <name type="scientific">Maribacter aquivivus</name>
    <dbReference type="NCBI Taxonomy" id="228958"/>
    <lineage>
        <taxon>Bacteria</taxon>
        <taxon>Pseudomonadati</taxon>
        <taxon>Bacteroidota</taxon>
        <taxon>Flavobacteriia</taxon>
        <taxon>Flavobacteriales</taxon>
        <taxon>Flavobacteriaceae</taxon>
        <taxon>Maribacter</taxon>
    </lineage>
</organism>
<dbReference type="AlphaFoldDB" id="A0A1M6REL5"/>
<dbReference type="STRING" id="228958.SAMN04488007_2699"/>
<gene>
    <name evidence="1" type="ORF">SAMN04488007_2699</name>
</gene>
<evidence type="ECO:0000313" key="2">
    <source>
        <dbReference type="Proteomes" id="UP000184314"/>
    </source>
</evidence>
<dbReference type="EMBL" id="FQZX01000002">
    <property type="protein sequence ID" value="SHK30892.1"/>
    <property type="molecule type" value="Genomic_DNA"/>
</dbReference>
<evidence type="ECO:0000313" key="1">
    <source>
        <dbReference type="EMBL" id="SHK30892.1"/>
    </source>
</evidence>
<evidence type="ECO:0008006" key="3">
    <source>
        <dbReference type="Google" id="ProtNLM"/>
    </source>
</evidence>
<dbReference type="Proteomes" id="UP000184314">
    <property type="component" value="Unassembled WGS sequence"/>
</dbReference>
<sequence length="152" mass="18001">MNLILKTMNKVIITIFLFVTTLSFGQRNHDWEKINTLKVAFITEKLSLSSKEAQEFWPVYNEYQEKRNLLRKKSHNQIRGKMKDTDALTEKEAENLLALHLQIEEEEEILDTNFLKNVSKVISAKKTLLLLRSEEEFKRQLMKQYRQNKGGK</sequence>
<keyword evidence="2" id="KW-1185">Reference proteome</keyword>